<reference evidence="3 4" key="1">
    <citation type="journal article" date="2024" name="ISME J.">
        <title>Tailless and filamentous prophages are predominant in marine Vibrio.</title>
        <authorList>
            <person name="Steensen K."/>
            <person name="Seneca J."/>
            <person name="Bartlau N."/>
            <person name="Yu X.A."/>
            <person name="Hussain F.A."/>
            <person name="Polz M.F."/>
        </authorList>
    </citation>
    <scope>NUCLEOTIDE SEQUENCE [LARGE SCALE GENOMIC DNA]</scope>
    <source>
        <strain evidence="3 4">10N.222.51.A1</strain>
    </source>
</reference>
<protein>
    <submittedName>
        <fullName evidence="3">HD domain-containing phosphohydrolase</fullName>
    </submittedName>
</protein>
<evidence type="ECO:0000256" key="1">
    <source>
        <dbReference type="SAM" id="Phobius"/>
    </source>
</evidence>
<keyword evidence="1" id="KW-0812">Transmembrane</keyword>
<dbReference type="Gene3D" id="1.10.3210.10">
    <property type="entry name" value="Hypothetical protein af1432"/>
    <property type="match status" value="1"/>
</dbReference>
<keyword evidence="1" id="KW-0472">Membrane</keyword>
<feature type="transmembrane region" description="Helical" evidence="1">
    <location>
        <begin position="138"/>
        <end position="157"/>
    </location>
</feature>
<dbReference type="EMBL" id="JBFRUW010000018">
    <property type="protein sequence ID" value="MFA0567924.1"/>
    <property type="molecule type" value="Genomic_DNA"/>
</dbReference>
<dbReference type="InterPro" id="IPR052020">
    <property type="entry name" value="Cyclic_di-GMP/3'3'-cGAMP_PDE"/>
</dbReference>
<dbReference type="InterPro" id="IPR037522">
    <property type="entry name" value="HD_GYP_dom"/>
</dbReference>
<dbReference type="RefSeq" id="WP_372265452.1">
    <property type="nucleotide sequence ID" value="NZ_JBFRUW010000018.1"/>
</dbReference>
<accession>A0ABV4N932</accession>
<sequence>MVYSLDKESLESTIKSLAGGDEEIKAMAITDSVSGDILVSYLLEDQTPKFGVDVPKNLRSYFIYGYSEIVHNNMIVGQVEVYLKDEVYSSRDRFKIWYLVAVFGVVIVILWAVFKLVLRISESSDIDVDFSSSNFTRIAVFSVTIFVTIICAVGASLSDSSESYETNKAYSELSQVIVDYKVSVEEKMKAMANTYYYVAGTSEFKDSLQSLLETSNSSLTNDIVAEQQRMVEILKKYSSLHIGETSSFSVMNTKGATLASYGDLVDGSTFNDDIYTHFLSALEGKPSLFPVRGRYDQELNQYVGNLYLLVPIINDNLREIVGVIVTNIVTDEIYFPDSYKKYFQNTGEVIAVDLSGSILSRCKAGNCSGNLNIPMPSKNGDLSQLIRTKDHLGNDVFVVASWQDSFEAVFVAKMDVDEVLAEHYGFRNSIALIIGAMTFFTVGAITLTIRISSRSNKKLITANRKIIERLGNAAEFKDNDTGMHVIRMSHYSKAIAKNYGCTSEWCEDLLTAAPMHDIGKIGIPDKILHKPDKLDKDEWETMKEHPAFGAKIIGDHNSPLLKMAKDISIAHHEKWDGSGYPYGLSGEMIPLSARIIAIADVYDALTSVRPYKRAWTDQEAKDLIISESGCHFDPDVVKAFILSYNDLAEIKDRYTDVQCNPLS</sequence>
<keyword evidence="4" id="KW-1185">Reference proteome</keyword>
<dbReference type="Pfam" id="PF13487">
    <property type="entry name" value="HD_5"/>
    <property type="match status" value="1"/>
</dbReference>
<dbReference type="SUPFAM" id="SSF109604">
    <property type="entry name" value="HD-domain/PDEase-like"/>
    <property type="match status" value="1"/>
</dbReference>
<proteinExistence type="predicted"/>
<name>A0ABV4N932_9VIBR</name>
<gene>
    <name evidence="3" type="ORF">AB4566_06520</name>
</gene>
<dbReference type="CDD" id="cd00077">
    <property type="entry name" value="HDc"/>
    <property type="match status" value="1"/>
</dbReference>
<dbReference type="Proteomes" id="UP001570417">
    <property type="component" value="Unassembled WGS sequence"/>
</dbReference>
<dbReference type="InterPro" id="IPR003607">
    <property type="entry name" value="HD/PDEase_dom"/>
</dbReference>
<feature type="transmembrane region" description="Helical" evidence="1">
    <location>
        <begin position="96"/>
        <end position="118"/>
    </location>
</feature>
<evidence type="ECO:0000313" key="3">
    <source>
        <dbReference type="EMBL" id="MFA0567924.1"/>
    </source>
</evidence>
<dbReference type="PROSITE" id="PS51832">
    <property type="entry name" value="HD_GYP"/>
    <property type="match status" value="1"/>
</dbReference>
<feature type="domain" description="HD-GYP" evidence="2">
    <location>
        <begin position="459"/>
        <end position="656"/>
    </location>
</feature>
<organism evidence="3 4">
    <name type="scientific">Vibrio gallaecicus</name>
    <dbReference type="NCBI Taxonomy" id="552386"/>
    <lineage>
        <taxon>Bacteria</taxon>
        <taxon>Pseudomonadati</taxon>
        <taxon>Pseudomonadota</taxon>
        <taxon>Gammaproteobacteria</taxon>
        <taxon>Vibrionales</taxon>
        <taxon>Vibrionaceae</taxon>
        <taxon>Vibrio</taxon>
    </lineage>
</organism>
<evidence type="ECO:0000313" key="4">
    <source>
        <dbReference type="Proteomes" id="UP001570417"/>
    </source>
</evidence>
<dbReference type="SMART" id="SM00471">
    <property type="entry name" value="HDc"/>
    <property type="match status" value="1"/>
</dbReference>
<comment type="caution">
    <text evidence="3">The sequence shown here is derived from an EMBL/GenBank/DDBJ whole genome shotgun (WGS) entry which is preliminary data.</text>
</comment>
<evidence type="ECO:0000259" key="2">
    <source>
        <dbReference type="PROSITE" id="PS51832"/>
    </source>
</evidence>
<dbReference type="PANTHER" id="PTHR45228">
    <property type="entry name" value="CYCLIC DI-GMP PHOSPHODIESTERASE TM_0186-RELATED"/>
    <property type="match status" value="1"/>
</dbReference>
<feature type="transmembrane region" description="Helical" evidence="1">
    <location>
        <begin position="430"/>
        <end position="449"/>
    </location>
</feature>
<dbReference type="PANTHER" id="PTHR45228:SF5">
    <property type="entry name" value="CYCLIC DI-GMP PHOSPHODIESTERASE VC_1348-RELATED"/>
    <property type="match status" value="1"/>
</dbReference>
<keyword evidence="1" id="KW-1133">Transmembrane helix</keyword>